<evidence type="ECO:0008006" key="3">
    <source>
        <dbReference type="Google" id="ProtNLM"/>
    </source>
</evidence>
<proteinExistence type="predicted"/>
<reference evidence="1 2" key="1">
    <citation type="submission" date="2020-04" db="EMBL/GenBank/DDBJ databases">
        <title>MicrobeNet Type strains.</title>
        <authorList>
            <person name="Nicholson A.C."/>
        </authorList>
    </citation>
    <scope>NUCLEOTIDE SEQUENCE [LARGE SCALE GENOMIC DNA]</scope>
    <source>
        <strain evidence="1 2">CCUG 61472</strain>
    </source>
</reference>
<organism evidence="1 2">
    <name type="scientific">Periweissella fabalis</name>
    <dbReference type="NCBI Taxonomy" id="1070421"/>
    <lineage>
        <taxon>Bacteria</taxon>
        <taxon>Bacillati</taxon>
        <taxon>Bacillota</taxon>
        <taxon>Bacilli</taxon>
        <taxon>Lactobacillales</taxon>
        <taxon>Lactobacillaceae</taxon>
        <taxon>Periweissella</taxon>
    </lineage>
</organism>
<name>A0A7X6S3Q5_9LACO</name>
<gene>
    <name evidence="1" type="ORF">HF964_06715</name>
</gene>
<protein>
    <recommendedName>
        <fullName evidence="3">PepSY domain-containing protein</fullName>
    </recommendedName>
</protein>
<keyword evidence="2" id="KW-1185">Reference proteome</keyword>
<comment type="caution">
    <text evidence="1">The sequence shown here is derived from an EMBL/GenBank/DDBJ whole genome shotgun (WGS) entry which is preliminary data.</text>
</comment>
<evidence type="ECO:0000313" key="1">
    <source>
        <dbReference type="EMBL" id="NKZ24486.1"/>
    </source>
</evidence>
<dbReference type="AlphaFoldDB" id="A0A7X6S3Q5"/>
<sequence length="108" mass="11943">MNKKGFGIIAGIIGSIGVAAAISSKNSQEKTVAKTHAKLISKIHDEFANSGKIEGTWLNRDTEVYFANNTKWMVYNGGVTLRKNGELEQYRLKIDAKSFAIILQEKIL</sequence>
<accession>A0A7X6S3Q5</accession>
<dbReference type="RefSeq" id="WP_168722283.1">
    <property type="nucleotide sequence ID" value="NZ_JAAXPN010000007.1"/>
</dbReference>
<dbReference type="EMBL" id="JAAXPN010000007">
    <property type="protein sequence ID" value="NKZ24486.1"/>
    <property type="molecule type" value="Genomic_DNA"/>
</dbReference>
<dbReference type="Proteomes" id="UP000549765">
    <property type="component" value="Unassembled WGS sequence"/>
</dbReference>
<evidence type="ECO:0000313" key="2">
    <source>
        <dbReference type="Proteomes" id="UP000549765"/>
    </source>
</evidence>